<reference evidence="2 3" key="1">
    <citation type="submission" date="2021-03" db="EMBL/GenBank/DDBJ databases">
        <title>Whole genome sequence of Metabacillus bambusae BG109.</title>
        <authorList>
            <person name="Jeong J.W."/>
        </authorList>
    </citation>
    <scope>NUCLEOTIDE SEQUENCE [LARGE SCALE GENOMIC DNA]</scope>
    <source>
        <strain evidence="2 3">BG109</strain>
    </source>
</reference>
<dbReference type="PANTHER" id="PTHR33745:SF8">
    <property type="entry name" value="BLUE-LIGHT PHOTORECEPTOR"/>
    <property type="match status" value="1"/>
</dbReference>
<dbReference type="EMBL" id="JAGDEL010000008">
    <property type="protein sequence ID" value="MBO1512456.1"/>
    <property type="molecule type" value="Genomic_DNA"/>
</dbReference>
<dbReference type="InterPro" id="IPR051932">
    <property type="entry name" value="Bact_StressResp_Reg"/>
</dbReference>
<accession>A0ABS3N2X8</accession>
<dbReference type="Proteomes" id="UP000663981">
    <property type="component" value="Unassembled WGS sequence"/>
</dbReference>
<dbReference type="RefSeq" id="WP_207978509.1">
    <property type="nucleotide sequence ID" value="NZ_JAGDEL010000008.1"/>
</dbReference>
<dbReference type="InterPro" id="IPR035965">
    <property type="entry name" value="PAS-like_dom_sf"/>
</dbReference>
<organism evidence="2 3">
    <name type="scientific">Metabacillus bambusae</name>
    <dbReference type="NCBI Taxonomy" id="2795218"/>
    <lineage>
        <taxon>Bacteria</taxon>
        <taxon>Bacillati</taxon>
        <taxon>Bacillota</taxon>
        <taxon>Bacilli</taxon>
        <taxon>Bacillales</taxon>
        <taxon>Bacillaceae</taxon>
        <taxon>Metabacillus</taxon>
    </lineage>
</organism>
<dbReference type="SMART" id="SM00091">
    <property type="entry name" value="PAS"/>
    <property type="match status" value="1"/>
</dbReference>
<dbReference type="PROSITE" id="PS50801">
    <property type="entry name" value="STAS"/>
    <property type="match status" value="1"/>
</dbReference>
<sequence length="266" mass="30057">MSENISEIDYKQVIEYALEPLIIHSQLKILYINRAAEIFFRASREDIIGASPLDIFKETSKSAIDKRILSAYEQPANIIEETIYRMDSTTVDVELYCHPVLMGNTKAIQTYVRDITERRLTEKRQKEITMQINELSATLVPLLEGIAVLPLLGSIDEERAVQLLDSIPVKVKEQKVKYLIVDFSGIYNLDSMVTGYIFKINNVLSLLGVLSIFSGLRPELALAAINLNINFKSTPTVSTVKDALHLLGVTYNETEINQQKTNKFSI</sequence>
<dbReference type="Pfam" id="PF01740">
    <property type="entry name" value="STAS"/>
    <property type="match status" value="1"/>
</dbReference>
<proteinExistence type="predicted"/>
<evidence type="ECO:0000259" key="1">
    <source>
        <dbReference type="PROSITE" id="PS50801"/>
    </source>
</evidence>
<protein>
    <submittedName>
        <fullName evidence="2">PAS domain S-box protein</fullName>
    </submittedName>
</protein>
<feature type="domain" description="STAS" evidence="1">
    <location>
        <begin position="136"/>
        <end position="247"/>
    </location>
</feature>
<dbReference type="InterPro" id="IPR000014">
    <property type="entry name" value="PAS"/>
</dbReference>
<dbReference type="Gene3D" id="3.30.450.20">
    <property type="entry name" value="PAS domain"/>
    <property type="match status" value="1"/>
</dbReference>
<dbReference type="InterPro" id="IPR036513">
    <property type="entry name" value="STAS_dom_sf"/>
</dbReference>
<keyword evidence="3" id="KW-1185">Reference proteome</keyword>
<dbReference type="InterPro" id="IPR002645">
    <property type="entry name" value="STAS_dom"/>
</dbReference>
<evidence type="ECO:0000313" key="2">
    <source>
        <dbReference type="EMBL" id="MBO1512456.1"/>
    </source>
</evidence>
<name>A0ABS3N2X8_9BACI</name>
<dbReference type="NCBIfam" id="TIGR00229">
    <property type="entry name" value="sensory_box"/>
    <property type="match status" value="1"/>
</dbReference>
<comment type="caution">
    <text evidence="2">The sequence shown here is derived from an EMBL/GenBank/DDBJ whole genome shotgun (WGS) entry which is preliminary data.</text>
</comment>
<dbReference type="SUPFAM" id="SSF52091">
    <property type="entry name" value="SpoIIaa-like"/>
    <property type="match status" value="1"/>
</dbReference>
<dbReference type="PANTHER" id="PTHR33745">
    <property type="entry name" value="RSBT ANTAGONIST PROTEIN RSBS-RELATED"/>
    <property type="match status" value="1"/>
</dbReference>
<evidence type="ECO:0000313" key="3">
    <source>
        <dbReference type="Proteomes" id="UP000663981"/>
    </source>
</evidence>
<gene>
    <name evidence="2" type="ORF">I7822_12325</name>
</gene>
<dbReference type="CDD" id="cd07041">
    <property type="entry name" value="STAS_RsbR_RsbS_like"/>
    <property type="match status" value="1"/>
</dbReference>
<dbReference type="InterPro" id="IPR013656">
    <property type="entry name" value="PAS_4"/>
</dbReference>
<dbReference type="Pfam" id="PF08448">
    <property type="entry name" value="PAS_4"/>
    <property type="match status" value="1"/>
</dbReference>
<dbReference type="SUPFAM" id="SSF55785">
    <property type="entry name" value="PYP-like sensor domain (PAS domain)"/>
    <property type="match status" value="1"/>
</dbReference>
<dbReference type="CDD" id="cd00130">
    <property type="entry name" value="PAS"/>
    <property type="match status" value="1"/>
</dbReference>
<dbReference type="Gene3D" id="3.30.750.24">
    <property type="entry name" value="STAS domain"/>
    <property type="match status" value="1"/>
</dbReference>